<dbReference type="Proteomes" id="UP000217199">
    <property type="component" value="Unassembled WGS sequence"/>
</dbReference>
<organism evidence="1 2">
    <name type="scientific">Pyrrhoderma noxium</name>
    <dbReference type="NCBI Taxonomy" id="2282107"/>
    <lineage>
        <taxon>Eukaryota</taxon>
        <taxon>Fungi</taxon>
        <taxon>Dikarya</taxon>
        <taxon>Basidiomycota</taxon>
        <taxon>Agaricomycotina</taxon>
        <taxon>Agaricomycetes</taxon>
        <taxon>Hymenochaetales</taxon>
        <taxon>Hymenochaetaceae</taxon>
        <taxon>Pyrrhoderma</taxon>
    </lineage>
</organism>
<proteinExistence type="predicted"/>
<dbReference type="InParanoid" id="A0A286UXD6"/>
<dbReference type="AlphaFoldDB" id="A0A286UXD6"/>
<name>A0A286UXD6_9AGAM</name>
<sequence length="108" mass="12150">MPCSAVFDQPLTADTQIMLHIQIRLLFLVSICPLLEATKITAVYFRPQFDSSHPDSAGKLMHFDEMCHKGTANLRPLPQKDAFGCERVFTGIEKSAYNVFLTMETEIA</sequence>
<keyword evidence="2" id="KW-1185">Reference proteome</keyword>
<accession>A0A286UXD6</accession>
<evidence type="ECO:0000313" key="1">
    <source>
        <dbReference type="EMBL" id="PAV24246.1"/>
    </source>
</evidence>
<dbReference type="EMBL" id="NBII01000001">
    <property type="protein sequence ID" value="PAV24246.1"/>
    <property type="molecule type" value="Genomic_DNA"/>
</dbReference>
<reference evidence="1 2" key="1">
    <citation type="journal article" date="2017" name="Mol. Ecol.">
        <title>Comparative and population genomic landscape of Phellinus noxius: A hypervariable fungus causing root rot in trees.</title>
        <authorList>
            <person name="Chung C.L."/>
            <person name="Lee T.J."/>
            <person name="Akiba M."/>
            <person name="Lee H.H."/>
            <person name="Kuo T.H."/>
            <person name="Liu D."/>
            <person name="Ke H.M."/>
            <person name="Yokoi T."/>
            <person name="Roa M.B."/>
            <person name="Lu M.J."/>
            <person name="Chang Y.Y."/>
            <person name="Ann P.J."/>
            <person name="Tsai J.N."/>
            <person name="Chen C.Y."/>
            <person name="Tzean S.S."/>
            <person name="Ota Y."/>
            <person name="Hattori T."/>
            <person name="Sahashi N."/>
            <person name="Liou R.F."/>
            <person name="Kikuchi T."/>
            <person name="Tsai I.J."/>
        </authorList>
    </citation>
    <scope>NUCLEOTIDE SEQUENCE [LARGE SCALE GENOMIC DNA]</scope>
    <source>
        <strain evidence="1 2">FFPRI411160</strain>
    </source>
</reference>
<gene>
    <name evidence="1" type="ORF">PNOK_0131400</name>
</gene>
<comment type="caution">
    <text evidence="1">The sequence shown here is derived from an EMBL/GenBank/DDBJ whole genome shotgun (WGS) entry which is preliminary data.</text>
</comment>
<evidence type="ECO:0000313" key="2">
    <source>
        <dbReference type="Proteomes" id="UP000217199"/>
    </source>
</evidence>
<protein>
    <submittedName>
        <fullName evidence="1">Uncharacterized protein</fullName>
    </submittedName>
</protein>